<dbReference type="AlphaFoldDB" id="Q7NYM7"/>
<dbReference type="STRING" id="243365.CV_1246"/>
<dbReference type="HOGENOM" id="CLU_020866_2_1_4"/>
<proteinExistence type="predicted"/>
<evidence type="ECO:0008006" key="3">
    <source>
        <dbReference type="Google" id="ProtNLM"/>
    </source>
</evidence>
<dbReference type="eggNOG" id="COG0358">
    <property type="taxonomic scope" value="Bacteria"/>
</dbReference>
<dbReference type="Proteomes" id="UP000001424">
    <property type="component" value="Chromosome"/>
</dbReference>
<evidence type="ECO:0000313" key="1">
    <source>
        <dbReference type="EMBL" id="AAQ58921.1"/>
    </source>
</evidence>
<protein>
    <recommendedName>
        <fullName evidence="3">DUF3987 domain-containing protein</fullName>
    </recommendedName>
</protein>
<sequence length="469" mass="53866">MKPFRQQSPFPVHALPRTLQRAVLDVHQQIQSPLSMVATFAISVASEAVHGNAVLQLPDGQRSLLSNWTLVIAESGTGKTPTMEKLRLPIIQFEAEKQHQHEMQLRQYKAEYGSWKAIKDALVSQLQRDVRNEVDKTASQKRLDVHILNEPRPPRLVKLTYSDATPQAFFSGLFENWPCATLTSDEASIFFNGAMSQSLAQLNQRWEAGPLSIDRRSNTKQIYVQDPRVMLNLAIQPSPFDRYWTRSGNEARDLGFFARLLVCRPDNNEENYTIDGYNHNPDGLNNFHYRINELLDQSVSNQGTRNNGSITITFNHEAQHHANEYLALIKLHSQAGGKLAGIKDYAAKMNRHFARLAGVFEYFETGSTQISLSTANCASQVCSWYANEYIRLFQEDTFHRMKSDSDTILNWIQRKRYRYIKKNDIRKYSPIRDKERINKALDKLAYDGAISIFRYTKNMGRRCTTLSRI</sequence>
<reference evidence="1 2" key="1">
    <citation type="journal article" date="2003" name="Proc. Natl. Acad. Sci. U.S.A.">
        <title>The complete genome sequence of Chromobacterium violaceum reveals remarkable and exploitable bacterial adaptability.</title>
        <authorList>
            <person name="Vasconcelos A.T.R."/>
            <person name="de Almeida D.F."/>
            <person name="Almeida F.C."/>
            <person name="de Almeida L.G.P."/>
            <person name="de Almeida R."/>
            <person name="Goncalves J.A.A."/>
            <person name="Andrade E.M."/>
            <person name="Antonio R.V."/>
            <person name="Araripe J."/>
            <person name="de Araujo M.F.F."/>
            <person name="Filho S.A."/>
            <person name="Azevedo V."/>
            <person name="Batista A.J."/>
            <person name="Bataus L.A.M."/>
            <person name="Batista J.S."/>
            <person name="Belo A."/>
            <person name="vander Berg C."/>
            <person name="Blamey J."/>
            <person name="Bogo M."/>
            <person name="Bonato S."/>
            <person name="Bordignon J."/>
            <person name="Brito C.A."/>
            <person name="Brocchi M."/>
            <person name="Burity H.A."/>
            <person name="Camargo A.A."/>
            <person name="Cardoso D.D.P."/>
            <person name="Carneiro N.P."/>
            <person name="Carraro D.M."/>
            <person name="Carvalho C.M.B."/>
            <person name="Cascardo J.C.M."/>
            <person name="Cavada B.S."/>
            <person name="Chueire L.M.O."/>
            <person name="Pasa T.B.C."/>
            <person name="Duran N."/>
            <person name="Fagundes N."/>
            <person name="Falcao C.L."/>
            <person name="Fantinatti F."/>
            <person name="Farias I.P."/>
            <person name="Felipe M.S.S."/>
            <person name="Ferrari L.P."/>
            <person name="Ferro J.A."/>
            <person name="Ferro M.I.T."/>
            <person name="Franco G.R."/>
            <person name="Freitas N.S.A."/>
            <person name="Furlan L.R."/>
            <person name="Gazzinelli R.T."/>
            <person name="Gomes E.A."/>
            <person name="Goncalves P.R."/>
            <person name="Grangeiro T.B."/>
            <person name="Grattapaglia D."/>
            <person name="Grisard E.C."/>
            <person name="Guimaraes C.T."/>
            <person name="Hanna E.S."/>
            <person name="Hungria M."/>
            <person name="Jardim S.N."/>
            <person name="Laurino J."/>
            <person name="Leoi L.C.T."/>
            <person name="Fassarella L."/>
            <person name="Lima A."/>
            <person name="Loureiro M.F."/>
            <person name="Lyra M.C.P."/>
            <person name="Macedo M."/>
            <person name="Madeira H.M.F."/>
            <person name="Manfio G.P."/>
            <person name="Maranhao A.Q."/>
            <person name="Martins W.S."/>
            <person name="di Mauro S.M.Z."/>
            <person name="de Medeiros S.R.B."/>
            <person name="Meissner R.D.V."/>
            <person name="Menck C.F.M."/>
            <person name="Moreira M.A.M."/>
            <person name="Nascimento F.F."/>
            <person name="Nicolas M.F."/>
            <person name="Oliveira J.G."/>
            <person name="Oliveira S.C."/>
            <person name="Paixao R.F.C."/>
            <person name="Parente J.A."/>
            <person name="Pedrosa F.O."/>
            <person name="Pena S.J.D."/>
            <person name="Perreira J.O."/>
            <person name="Perreira M."/>
            <person name="Pinto L.S.R.C."/>
            <person name="Pinto L.S."/>
            <person name="Porto J.I.R."/>
            <person name="Potrich D.P."/>
            <person name="Neto C.E.R."/>
            <person name="Reis A.M.M."/>
            <person name="Rigo L.U."/>
            <person name="Rondinelli E."/>
            <person name="dos Santos E.B.P."/>
            <person name="Santos F.R."/>
            <person name="Schneider M.P.C."/>
            <person name="Seuanez H.N."/>
            <person name="Silva A.M.R."/>
            <person name="da Silva A.L.C."/>
            <person name="Silva D.W."/>
            <person name="Silva R."/>
            <person name="Simoes I.C."/>
            <person name="Simon D."/>
            <person name="Soares C.M.A."/>
            <person name="Soares R.B.A."/>
            <person name="Souza E.M."/>
            <person name="Souza K.R.L."/>
            <person name="Souza R.C."/>
            <person name="Steffens M.B.R."/>
            <person name="Steindel M."/>
            <person name="Teixeira S.R."/>
            <person name="Urmenyi T."/>
            <person name="Vettore A."/>
            <person name="Wassem R."/>
            <person name="Zaha A."/>
            <person name="Simpson A.J.G."/>
        </authorList>
    </citation>
    <scope>NUCLEOTIDE SEQUENCE [LARGE SCALE GENOMIC DNA]</scope>
    <source>
        <strain evidence="2">ATCC 12472 / DSM 30191 / JCM 1249 / NBRC 12614 / NCIMB 9131 / NCTC 9757</strain>
    </source>
</reference>
<dbReference type="KEGG" id="cvi:CV_1246"/>
<dbReference type="RefSeq" id="WP_011134801.1">
    <property type="nucleotide sequence ID" value="NC_005085.1"/>
</dbReference>
<dbReference type="EMBL" id="AE016825">
    <property type="protein sequence ID" value="AAQ58921.1"/>
    <property type="molecule type" value="Genomic_DNA"/>
</dbReference>
<accession>Q7NYM7</accession>
<name>Q7NYM7_CHRVO</name>
<organism evidence="1 2">
    <name type="scientific">Chromobacterium violaceum (strain ATCC 12472 / DSM 30191 / JCM 1249 / CCUG 213 / NBRC 12614 / NCIMB 9131 / NCTC 9757 / MK)</name>
    <dbReference type="NCBI Taxonomy" id="243365"/>
    <lineage>
        <taxon>Bacteria</taxon>
        <taxon>Pseudomonadati</taxon>
        <taxon>Pseudomonadota</taxon>
        <taxon>Betaproteobacteria</taxon>
        <taxon>Neisseriales</taxon>
        <taxon>Chromobacteriaceae</taxon>
        <taxon>Chromobacterium</taxon>
    </lineage>
</organism>
<evidence type="ECO:0000313" key="2">
    <source>
        <dbReference type="Proteomes" id="UP000001424"/>
    </source>
</evidence>
<dbReference type="InterPro" id="IPR025048">
    <property type="entry name" value="DUF3987"/>
</dbReference>
<dbReference type="Pfam" id="PF13148">
    <property type="entry name" value="DUF3987"/>
    <property type="match status" value="1"/>
</dbReference>
<gene>
    <name evidence="1" type="ordered locus">CV_1246</name>
</gene>
<dbReference type="OrthoDB" id="9067983at2"/>
<keyword evidence="2" id="KW-1185">Reference proteome</keyword>